<comment type="caution">
    <text evidence="2">The sequence shown here is derived from an EMBL/GenBank/DDBJ whole genome shotgun (WGS) entry which is preliminary data.</text>
</comment>
<evidence type="ECO:0000313" key="3">
    <source>
        <dbReference type="Proteomes" id="UP000547614"/>
    </source>
</evidence>
<evidence type="ECO:0000256" key="1">
    <source>
        <dbReference type="SAM" id="SignalP"/>
    </source>
</evidence>
<dbReference type="PROSITE" id="PS51257">
    <property type="entry name" value="PROKAR_LIPOPROTEIN"/>
    <property type="match status" value="1"/>
</dbReference>
<proteinExistence type="predicted"/>
<keyword evidence="1" id="KW-0732">Signal</keyword>
<feature type="signal peptide" evidence="1">
    <location>
        <begin position="1"/>
        <end position="18"/>
    </location>
</feature>
<dbReference type="AlphaFoldDB" id="A0A839VDS9"/>
<evidence type="ECO:0008006" key="4">
    <source>
        <dbReference type="Google" id="ProtNLM"/>
    </source>
</evidence>
<protein>
    <recommendedName>
        <fullName evidence="4">DUF4136 domain-containing protein</fullName>
    </recommendedName>
</protein>
<dbReference type="RefSeq" id="WP_183327791.1">
    <property type="nucleotide sequence ID" value="NZ_JACHXP010000025.1"/>
</dbReference>
<feature type="chain" id="PRO_5032408311" description="DUF4136 domain-containing protein" evidence="1">
    <location>
        <begin position="19"/>
        <end position="181"/>
    </location>
</feature>
<dbReference type="EMBL" id="JACHXP010000025">
    <property type="protein sequence ID" value="MBB3192288.1"/>
    <property type="molecule type" value="Genomic_DNA"/>
</dbReference>
<gene>
    <name evidence="2" type="ORF">FHR94_003576</name>
</gene>
<keyword evidence="3" id="KW-1185">Reference proteome</keyword>
<dbReference type="Proteomes" id="UP000547614">
    <property type="component" value="Unassembled WGS sequence"/>
</dbReference>
<accession>A0A839VDS9</accession>
<name>A0A839VDS9_9GAMM</name>
<sequence length="181" mass="19680">MRAWILVIVLMWLAGCQATPSTLPQAEPLPAEACHWPAPEAARNVTLDAVASALEEEGFLIRHTDTGLGLVSAERSQRTFYHYHGIDPWPRLGGFVLGGRGHVASGVMLGIGTGIGPVTDEATRVERVSVMVGEQTLQVTRDLRLFGWRGDLVESRTASDADFCQRLHTAIRLQLAGEVAR</sequence>
<organism evidence="2 3">
    <name type="scientific">Halomonas cerina</name>
    <dbReference type="NCBI Taxonomy" id="447424"/>
    <lineage>
        <taxon>Bacteria</taxon>
        <taxon>Pseudomonadati</taxon>
        <taxon>Pseudomonadota</taxon>
        <taxon>Gammaproteobacteria</taxon>
        <taxon>Oceanospirillales</taxon>
        <taxon>Halomonadaceae</taxon>
        <taxon>Halomonas</taxon>
    </lineage>
</organism>
<evidence type="ECO:0000313" key="2">
    <source>
        <dbReference type="EMBL" id="MBB3192288.1"/>
    </source>
</evidence>
<reference evidence="2 3" key="1">
    <citation type="submission" date="2020-08" db="EMBL/GenBank/DDBJ databases">
        <title>Genomic Encyclopedia of Type Strains, Phase III (KMG-III): the genomes of soil and plant-associated and newly described type strains.</title>
        <authorList>
            <person name="Whitman W."/>
        </authorList>
    </citation>
    <scope>NUCLEOTIDE SEQUENCE [LARGE SCALE GENOMIC DNA]</scope>
    <source>
        <strain evidence="2 3">CECT 7282</strain>
    </source>
</reference>